<dbReference type="Gene3D" id="1.20.120.530">
    <property type="entry name" value="GntR ligand-binding domain-like"/>
    <property type="match status" value="1"/>
</dbReference>
<dbReference type="SMART" id="SM00345">
    <property type="entry name" value="HTH_GNTR"/>
    <property type="match status" value="1"/>
</dbReference>
<dbReference type="SUPFAM" id="SSF48008">
    <property type="entry name" value="GntR ligand-binding domain-like"/>
    <property type="match status" value="1"/>
</dbReference>
<dbReference type="SMART" id="SM00895">
    <property type="entry name" value="FCD"/>
    <property type="match status" value="1"/>
</dbReference>
<sequence length="232" mass="25719">MTAAKAPVTKRATPNQAYQAILELIVDGQVTPGSPLRLQELADSIGTSMMPVRQALRQLEAVGVVEIIPNKGAQVRPISTEDLLDTYRTRIALEGILCHRAAENFTPADKERAMSALEEQRAALQDDDHSAARGAHREFHYAIYRAAGTPWLLRSIEPTWLNSERYRIASEHDGDMLTLRRTEHEAILKACTSHKPEPAREALRSHLISTVNHIDLSLGQRLTILTSGPCGY</sequence>
<dbReference type="SUPFAM" id="SSF46785">
    <property type="entry name" value="Winged helix' DNA-binding domain"/>
    <property type="match status" value="1"/>
</dbReference>
<proteinExistence type="predicted"/>
<dbReference type="OrthoDB" id="5243844at2"/>
<dbReference type="GO" id="GO:0003700">
    <property type="term" value="F:DNA-binding transcription factor activity"/>
    <property type="evidence" value="ECO:0007669"/>
    <property type="project" value="InterPro"/>
</dbReference>
<dbReference type="InterPro" id="IPR036388">
    <property type="entry name" value="WH-like_DNA-bd_sf"/>
</dbReference>
<gene>
    <name evidence="5" type="ORF">FGL98_22745</name>
</gene>
<protein>
    <submittedName>
        <fullName evidence="5">GntR family transcriptional regulator</fullName>
    </submittedName>
</protein>
<dbReference type="InterPro" id="IPR011711">
    <property type="entry name" value="GntR_C"/>
</dbReference>
<keyword evidence="6" id="KW-1185">Reference proteome</keyword>
<accession>A0A563DSP8</accession>
<dbReference type="RefSeq" id="WP_146320815.1">
    <property type="nucleotide sequence ID" value="NZ_VCQV01000052.1"/>
</dbReference>
<evidence type="ECO:0000256" key="3">
    <source>
        <dbReference type="ARBA" id="ARBA00023163"/>
    </source>
</evidence>
<evidence type="ECO:0000256" key="1">
    <source>
        <dbReference type="ARBA" id="ARBA00023015"/>
    </source>
</evidence>
<dbReference type="Pfam" id="PF00392">
    <property type="entry name" value="GntR"/>
    <property type="match status" value="1"/>
</dbReference>
<dbReference type="EMBL" id="VCQV01000052">
    <property type="protein sequence ID" value="TWP32962.1"/>
    <property type="molecule type" value="Genomic_DNA"/>
</dbReference>
<evidence type="ECO:0000256" key="2">
    <source>
        <dbReference type="ARBA" id="ARBA00023125"/>
    </source>
</evidence>
<dbReference type="InterPro" id="IPR000524">
    <property type="entry name" value="Tscrpt_reg_HTH_GntR"/>
</dbReference>
<feature type="domain" description="HTH gntR-type" evidence="4">
    <location>
        <begin position="11"/>
        <end position="78"/>
    </location>
</feature>
<evidence type="ECO:0000313" key="6">
    <source>
        <dbReference type="Proteomes" id="UP000320244"/>
    </source>
</evidence>
<keyword evidence="2" id="KW-0238">DNA-binding</keyword>
<dbReference type="PANTHER" id="PTHR43537:SF24">
    <property type="entry name" value="GLUCONATE OPERON TRANSCRIPTIONAL REPRESSOR"/>
    <property type="match status" value="1"/>
</dbReference>
<dbReference type="GO" id="GO:0003677">
    <property type="term" value="F:DNA binding"/>
    <property type="evidence" value="ECO:0007669"/>
    <property type="project" value="UniProtKB-KW"/>
</dbReference>
<dbReference type="PANTHER" id="PTHR43537">
    <property type="entry name" value="TRANSCRIPTIONAL REGULATOR, GNTR FAMILY"/>
    <property type="match status" value="1"/>
</dbReference>
<reference evidence="5 6" key="2">
    <citation type="submission" date="2019-08" db="EMBL/GenBank/DDBJ databases">
        <title>Jejuicoccus antrihumi gen. nov., sp. nov., a new member of the family Dermacoccaceae isolated from a cave.</title>
        <authorList>
            <person name="Schumann P."/>
            <person name="Kim I.S."/>
        </authorList>
    </citation>
    <scope>NUCLEOTIDE SEQUENCE [LARGE SCALE GENOMIC DNA]</scope>
    <source>
        <strain evidence="5 6">C5-26</strain>
    </source>
</reference>
<evidence type="ECO:0000259" key="4">
    <source>
        <dbReference type="PROSITE" id="PS50949"/>
    </source>
</evidence>
<comment type="caution">
    <text evidence="5">The sequence shown here is derived from an EMBL/GenBank/DDBJ whole genome shotgun (WGS) entry which is preliminary data.</text>
</comment>
<dbReference type="Pfam" id="PF07729">
    <property type="entry name" value="FCD"/>
    <property type="match status" value="1"/>
</dbReference>
<name>A0A563DSP8_9MICO</name>
<dbReference type="CDD" id="cd07377">
    <property type="entry name" value="WHTH_GntR"/>
    <property type="match status" value="1"/>
</dbReference>
<evidence type="ECO:0000313" key="5">
    <source>
        <dbReference type="EMBL" id="TWP32962.1"/>
    </source>
</evidence>
<organism evidence="5 6">
    <name type="scientific">Leekyejoonella antrihumi</name>
    <dbReference type="NCBI Taxonomy" id="1660198"/>
    <lineage>
        <taxon>Bacteria</taxon>
        <taxon>Bacillati</taxon>
        <taxon>Actinomycetota</taxon>
        <taxon>Actinomycetes</taxon>
        <taxon>Micrococcales</taxon>
        <taxon>Dermacoccaceae</taxon>
        <taxon>Leekyejoonella</taxon>
    </lineage>
</organism>
<dbReference type="InterPro" id="IPR036390">
    <property type="entry name" value="WH_DNA-bd_sf"/>
</dbReference>
<keyword evidence="1" id="KW-0805">Transcription regulation</keyword>
<keyword evidence="3" id="KW-0804">Transcription</keyword>
<dbReference type="Gene3D" id="1.10.10.10">
    <property type="entry name" value="Winged helix-like DNA-binding domain superfamily/Winged helix DNA-binding domain"/>
    <property type="match status" value="1"/>
</dbReference>
<dbReference type="Proteomes" id="UP000320244">
    <property type="component" value="Unassembled WGS sequence"/>
</dbReference>
<dbReference type="AlphaFoldDB" id="A0A563DSP8"/>
<reference evidence="5 6" key="1">
    <citation type="submission" date="2019-05" db="EMBL/GenBank/DDBJ databases">
        <authorList>
            <person name="Lee S.D."/>
        </authorList>
    </citation>
    <scope>NUCLEOTIDE SEQUENCE [LARGE SCALE GENOMIC DNA]</scope>
    <source>
        <strain evidence="5 6">C5-26</strain>
    </source>
</reference>
<dbReference type="PROSITE" id="PS50949">
    <property type="entry name" value="HTH_GNTR"/>
    <property type="match status" value="1"/>
</dbReference>
<dbReference type="InterPro" id="IPR008920">
    <property type="entry name" value="TF_FadR/GntR_C"/>
</dbReference>